<evidence type="ECO:0000256" key="1">
    <source>
        <dbReference type="ARBA" id="ARBA00023015"/>
    </source>
</evidence>
<proteinExistence type="predicted"/>
<comment type="caution">
    <text evidence="6">The sequence shown here is derived from an EMBL/GenBank/DDBJ whole genome shotgun (WGS) entry which is preliminary data.</text>
</comment>
<dbReference type="InterPro" id="IPR050109">
    <property type="entry name" value="HTH-type_TetR-like_transc_reg"/>
</dbReference>
<dbReference type="PROSITE" id="PS01081">
    <property type="entry name" value="HTH_TETR_1"/>
    <property type="match status" value="1"/>
</dbReference>
<dbReference type="SUPFAM" id="SSF46689">
    <property type="entry name" value="Homeodomain-like"/>
    <property type="match status" value="1"/>
</dbReference>
<dbReference type="PANTHER" id="PTHR30055">
    <property type="entry name" value="HTH-TYPE TRANSCRIPTIONAL REGULATOR RUTR"/>
    <property type="match status" value="1"/>
</dbReference>
<organism evidence="6 7">
    <name type="scientific">Streptomyces lavenduligriseus</name>
    <dbReference type="NCBI Taxonomy" id="67315"/>
    <lineage>
        <taxon>Bacteria</taxon>
        <taxon>Bacillati</taxon>
        <taxon>Actinomycetota</taxon>
        <taxon>Actinomycetes</taxon>
        <taxon>Kitasatosporales</taxon>
        <taxon>Streptomycetaceae</taxon>
        <taxon>Streptomyces</taxon>
    </lineage>
</organism>
<evidence type="ECO:0000256" key="4">
    <source>
        <dbReference type="PROSITE-ProRule" id="PRU00335"/>
    </source>
</evidence>
<evidence type="ECO:0000256" key="3">
    <source>
        <dbReference type="ARBA" id="ARBA00023163"/>
    </source>
</evidence>
<keyword evidence="7" id="KW-1185">Reference proteome</keyword>
<dbReference type="EMBL" id="JAMCCK010000033">
    <property type="protein sequence ID" value="MCL3996262.1"/>
    <property type="molecule type" value="Genomic_DNA"/>
</dbReference>
<dbReference type="Gene3D" id="1.10.357.10">
    <property type="entry name" value="Tetracycline Repressor, domain 2"/>
    <property type="match status" value="1"/>
</dbReference>
<dbReference type="Pfam" id="PF00440">
    <property type="entry name" value="TetR_N"/>
    <property type="match status" value="1"/>
</dbReference>
<dbReference type="PRINTS" id="PR00455">
    <property type="entry name" value="HTHTETR"/>
</dbReference>
<dbReference type="PANTHER" id="PTHR30055:SF234">
    <property type="entry name" value="HTH-TYPE TRANSCRIPTIONAL REGULATOR BETI"/>
    <property type="match status" value="1"/>
</dbReference>
<dbReference type="InterPro" id="IPR023772">
    <property type="entry name" value="DNA-bd_HTH_TetR-type_CS"/>
</dbReference>
<dbReference type="InterPro" id="IPR041347">
    <property type="entry name" value="MftR_C"/>
</dbReference>
<dbReference type="Gene3D" id="1.10.10.60">
    <property type="entry name" value="Homeodomain-like"/>
    <property type="match status" value="1"/>
</dbReference>
<feature type="domain" description="HTH tetR-type" evidence="5">
    <location>
        <begin position="24"/>
        <end position="84"/>
    </location>
</feature>
<dbReference type="Proteomes" id="UP001202052">
    <property type="component" value="Unassembled WGS sequence"/>
</dbReference>
<feature type="DNA-binding region" description="H-T-H motif" evidence="4">
    <location>
        <begin position="47"/>
        <end position="66"/>
    </location>
</feature>
<evidence type="ECO:0000259" key="5">
    <source>
        <dbReference type="PROSITE" id="PS50977"/>
    </source>
</evidence>
<protein>
    <submittedName>
        <fullName evidence="6">TetR/AcrR family transcriptional regulator</fullName>
    </submittedName>
</protein>
<dbReference type="InterPro" id="IPR009057">
    <property type="entry name" value="Homeodomain-like_sf"/>
</dbReference>
<evidence type="ECO:0000313" key="6">
    <source>
        <dbReference type="EMBL" id="MCL3996262.1"/>
    </source>
</evidence>
<dbReference type="InterPro" id="IPR001647">
    <property type="entry name" value="HTH_TetR"/>
</dbReference>
<evidence type="ECO:0000313" key="7">
    <source>
        <dbReference type="Proteomes" id="UP001202052"/>
    </source>
</evidence>
<keyword evidence="3" id="KW-0804">Transcription</keyword>
<evidence type="ECO:0000256" key="2">
    <source>
        <dbReference type="ARBA" id="ARBA00023125"/>
    </source>
</evidence>
<keyword evidence="1" id="KW-0805">Transcription regulation</keyword>
<dbReference type="Pfam" id="PF17754">
    <property type="entry name" value="TetR_C_14"/>
    <property type="match status" value="1"/>
</dbReference>
<sequence length="207" mass="22607">MASSSTTPGDAGARPPALRDRMRQAMRAEVAEVAIRLFAEQGFDGTTVDQIAAEAGLSRASLFRHFGTKEDIVLGHLEEYGHALAEALAARPEDEPPWKALRRAFDVIIRYEEESPERALKLLRMLCETPSLRARHWEKQLHWQTLLVPEVSRRLGVDPADARDPRAHALVGAALACLDAAGAAWLACDGATPVPVLLDRAMETLAA</sequence>
<name>A0ABT0NZU5_9ACTN</name>
<reference evidence="6 7" key="1">
    <citation type="submission" date="2022-05" db="EMBL/GenBank/DDBJ databases">
        <title>Genome Resource of Streptomyces lavenduligriseus GA1-1, a Strain with Broad-Spectrum Antifungal Activity against Phytopathogenic Fungi.</title>
        <authorList>
            <person name="Qi D."/>
        </authorList>
    </citation>
    <scope>NUCLEOTIDE SEQUENCE [LARGE SCALE GENOMIC DNA]</scope>
    <source>
        <strain evidence="6 7">GA1-1</strain>
    </source>
</reference>
<gene>
    <name evidence="6" type="ORF">M4438_22575</name>
</gene>
<keyword evidence="2 4" id="KW-0238">DNA-binding</keyword>
<accession>A0ABT0NZU5</accession>
<dbReference type="RefSeq" id="WP_249491404.1">
    <property type="nucleotide sequence ID" value="NZ_JAMCCK010000033.1"/>
</dbReference>
<dbReference type="PROSITE" id="PS50977">
    <property type="entry name" value="HTH_TETR_2"/>
    <property type="match status" value="1"/>
</dbReference>